<dbReference type="InterPro" id="IPR045499">
    <property type="entry name" value="DUF6492"/>
</dbReference>
<comment type="caution">
    <text evidence="1">The sequence shown here is derived from an EMBL/GenBank/DDBJ whole genome shotgun (WGS) entry which is preliminary data.</text>
</comment>
<reference evidence="1 2" key="1">
    <citation type="submission" date="2019-07" db="EMBL/GenBank/DDBJ databases">
        <title>Analysis of the biochemical properties, biological activity and biotechnological potential of siderophores and biosurfactants produced by Antarctic psychrotolerant bacteria.</title>
        <authorList>
            <person name="Styczynski M."/>
            <person name="Krucon T."/>
            <person name="Decewicz P."/>
            <person name="Dziewit L."/>
        </authorList>
    </citation>
    <scope>NUCLEOTIDE SEQUENCE [LARGE SCALE GENOMIC DNA]</scope>
    <source>
        <strain evidence="1 2">ANT_H27</strain>
    </source>
</reference>
<proteinExistence type="predicted"/>
<protein>
    <recommendedName>
        <fullName evidence="3">Glycosyl transferase</fullName>
    </recommendedName>
</protein>
<dbReference type="Pfam" id="PF20102">
    <property type="entry name" value="DUF6492"/>
    <property type="match status" value="1"/>
</dbReference>
<gene>
    <name evidence="1" type="ORF">FQ154_07460</name>
</gene>
<organism evidence="1 2">
    <name type="scientific">Paeniglutamicibacter gangotriensis</name>
    <dbReference type="NCBI Taxonomy" id="254787"/>
    <lineage>
        <taxon>Bacteria</taxon>
        <taxon>Bacillati</taxon>
        <taxon>Actinomycetota</taxon>
        <taxon>Actinomycetes</taxon>
        <taxon>Micrococcales</taxon>
        <taxon>Micrococcaceae</taxon>
        <taxon>Paeniglutamicibacter</taxon>
    </lineage>
</organism>
<sequence length="307" mass="34390">MKKLAILTPSFFPDIESFRRLHASVLRFADDSVVHHAIVPKRDVGHFQELGSHRLRVWSEDDFLPRGFLATGGLSALGRRISFLPRTFNCSAINLRRPWPPLRGWALQQILKMSAATRLDADGIIIIDSDVVLIRNLSPEQFHAGCAVRLYEKPLAVHSGMERHQLWTRVAHELLGLAWNSDSAFPDYVGGIISWDPVLVKQCLLRVEEVSGKPWATALSRQLHFSEFILYGTFVHNFGTAEQRSFSAPRTLCHSYWSPTPLDGTGAEEFIKAYDGNDIAVHIQSNSGTRQEIVDGVIEALMEGAPL</sequence>
<evidence type="ECO:0008006" key="3">
    <source>
        <dbReference type="Google" id="ProtNLM"/>
    </source>
</evidence>
<accession>A0A5B0EI78</accession>
<dbReference type="AlphaFoldDB" id="A0A5B0EI78"/>
<dbReference type="Proteomes" id="UP000323856">
    <property type="component" value="Unassembled WGS sequence"/>
</dbReference>
<dbReference type="EMBL" id="VOBL01000006">
    <property type="protein sequence ID" value="KAA0977551.1"/>
    <property type="molecule type" value="Genomic_DNA"/>
</dbReference>
<name>A0A5B0EI78_9MICC</name>
<evidence type="ECO:0000313" key="2">
    <source>
        <dbReference type="Proteomes" id="UP000323856"/>
    </source>
</evidence>
<dbReference type="RefSeq" id="WP_149619228.1">
    <property type="nucleotide sequence ID" value="NZ_VOBL01000006.1"/>
</dbReference>
<evidence type="ECO:0000313" key="1">
    <source>
        <dbReference type="EMBL" id="KAA0977551.1"/>
    </source>
</evidence>
<dbReference type="OrthoDB" id="571298at2"/>